<dbReference type="AlphaFoldDB" id="A0A4S4FKF0"/>
<dbReference type="Proteomes" id="UP000309133">
    <property type="component" value="Unassembled WGS sequence"/>
</dbReference>
<comment type="caution">
    <text evidence="1">The sequence shown here is derived from an EMBL/GenBank/DDBJ whole genome shotgun (WGS) entry which is preliminary data.</text>
</comment>
<dbReference type="OrthoDB" id="4988283at2"/>
<sequence length="195" mass="22222">MMLRPYRLERELDRAVAQWLAWLPRWEPSTARRRNEICTVCPRYVDELALDEIPHGPLHALVTSVDALLIEHFLRHAAARFPNLERGGLWRVWVERGVVRITSSDGFDVDELIDPEDIEIGSLDALGLSEPITVAHAAAARIELLRLYISLFHDSVSRLRRQHSQMTRALSAYVEPKVQRMADDLILEITKAGAA</sequence>
<keyword evidence="2" id="KW-1185">Reference proteome</keyword>
<organism evidence="1 2">
    <name type="scientific">Naasia lichenicola</name>
    <dbReference type="NCBI Taxonomy" id="2565933"/>
    <lineage>
        <taxon>Bacteria</taxon>
        <taxon>Bacillati</taxon>
        <taxon>Actinomycetota</taxon>
        <taxon>Actinomycetes</taxon>
        <taxon>Micrococcales</taxon>
        <taxon>Microbacteriaceae</taxon>
        <taxon>Naasia</taxon>
    </lineage>
</organism>
<reference evidence="1 2" key="1">
    <citation type="submission" date="2019-04" db="EMBL/GenBank/DDBJ databases">
        <authorList>
            <person name="Jiang L."/>
        </authorList>
    </citation>
    <scope>NUCLEOTIDE SEQUENCE [LARGE SCALE GENOMIC DNA]</scope>
    <source>
        <strain evidence="1 2">YIM 131853</strain>
    </source>
</reference>
<dbReference type="EMBL" id="SSSM01000005">
    <property type="protein sequence ID" value="THG29646.1"/>
    <property type="molecule type" value="Genomic_DNA"/>
</dbReference>
<proteinExistence type="predicted"/>
<accession>A0A4S4FKF0</accession>
<evidence type="ECO:0008006" key="3">
    <source>
        <dbReference type="Google" id="ProtNLM"/>
    </source>
</evidence>
<protein>
    <recommendedName>
        <fullName evidence="3">Spermidine/putrescine ABC transporter substrate-binding protein</fullName>
    </recommendedName>
</protein>
<dbReference type="RefSeq" id="WP_136427975.1">
    <property type="nucleotide sequence ID" value="NZ_SSSM01000005.1"/>
</dbReference>
<evidence type="ECO:0000313" key="1">
    <source>
        <dbReference type="EMBL" id="THG29646.1"/>
    </source>
</evidence>
<gene>
    <name evidence="1" type="ORF">E6C64_13315</name>
</gene>
<name>A0A4S4FKF0_9MICO</name>
<evidence type="ECO:0000313" key="2">
    <source>
        <dbReference type="Proteomes" id="UP000309133"/>
    </source>
</evidence>